<comment type="caution">
    <text evidence="7">The sequence shown here is derived from an EMBL/GenBank/DDBJ whole genome shotgun (WGS) entry which is preliminary data.</text>
</comment>
<comment type="subcellular location">
    <subcellularLocation>
        <location evidence="1">Membrane</location>
        <topology evidence="1">Multi-pass membrane protein</topology>
    </subcellularLocation>
</comment>
<sequence length="167" mass="18458">MTTSTPLYPAAQPPREVFDPLVEPRLYDGVLSRRVLAFCVDFCMVAMLTLFASVVIFFLGIFTLGLAWLLYGMVFPAVAILYSGMTLGGDRAATWGMRLTGLTCRLWHGAKPGFVIAAAHVVFLYVSITFLTPLILAVGLFTRRKQLLHDLVLGTLFVDRGTLEGRR</sequence>
<feature type="transmembrane region" description="Helical" evidence="5">
    <location>
        <begin position="35"/>
        <end position="59"/>
    </location>
</feature>
<keyword evidence="4 5" id="KW-0472">Membrane</keyword>
<reference evidence="7 8" key="1">
    <citation type="submission" date="2017-08" db="EMBL/GenBank/DDBJ databases">
        <title>Infants hospitalized years apart are colonized by the same room-sourced microbial strains.</title>
        <authorList>
            <person name="Brooks B."/>
            <person name="Olm M.R."/>
            <person name="Firek B.A."/>
            <person name="Baker R."/>
            <person name="Thomas B.C."/>
            <person name="Morowitz M.J."/>
            <person name="Banfield J.F."/>
        </authorList>
    </citation>
    <scope>NUCLEOTIDE SEQUENCE [LARGE SCALE GENOMIC DNA]</scope>
    <source>
        <strain evidence="7">S2_005_003_R2_43</strain>
    </source>
</reference>
<evidence type="ECO:0000256" key="3">
    <source>
        <dbReference type="ARBA" id="ARBA00022989"/>
    </source>
</evidence>
<evidence type="ECO:0000256" key="5">
    <source>
        <dbReference type="SAM" id="Phobius"/>
    </source>
</evidence>
<feature type="transmembrane region" description="Helical" evidence="5">
    <location>
        <begin position="66"/>
        <end position="85"/>
    </location>
</feature>
<evidence type="ECO:0000256" key="1">
    <source>
        <dbReference type="ARBA" id="ARBA00004141"/>
    </source>
</evidence>
<feature type="transmembrane region" description="Helical" evidence="5">
    <location>
        <begin position="115"/>
        <end position="141"/>
    </location>
</feature>
<dbReference type="InterPro" id="IPR010432">
    <property type="entry name" value="RDD"/>
</dbReference>
<keyword evidence="2 5" id="KW-0812">Transmembrane</keyword>
<name>A0A2W5MDS3_ANCNO</name>
<dbReference type="EMBL" id="QFPN01000011">
    <property type="protein sequence ID" value="PZQ11550.1"/>
    <property type="molecule type" value="Genomic_DNA"/>
</dbReference>
<dbReference type="Proteomes" id="UP000249577">
    <property type="component" value="Unassembled WGS sequence"/>
</dbReference>
<proteinExistence type="predicted"/>
<protein>
    <submittedName>
        <fullName evidence="7">RDD family protein</fullName>
    </submittedName>
</protein>
<evidence type="ECO:0000313" key="7">
    <source>
        <dbReference type="EMBL" id="PZQ11550.1"/>
    </source>
</evidence>
<dbReference type="GO" id="GO:0016020">
    <property type="term" value="C:membrane"/>
    <property type="evidence" value="ECO:0007669"/>
    <property type="project" value="UniProtKB-SubCell"/>
</dbReference>
<evidence type="ECO:0000256" key="2">
    <source>
        <dbReference type="ARBA" id="ARBA00022692"/>
    </source>
</evidence>
<keyword evidence="3 5" id="KW-1133">Transmembrane helix</keyword>
<evidence type="ECO:0000256" key="4">
    <source>
        <dbReference type="ARBA" id="ARBA00023136"/>
    </source>
</evidence>
<evidence type="ECO:0000259" key="6">
    <source>
        <dbReference type="Pfam" id="PF06271"/>
    </source>
</evidence>
<dbReference type="Pfam" id="PF06271">
    <property type="entry name" value="RDD"/>
    <property type="match status" value="1"/>
</dbReference>
<organism evidence="7 8">
    <name type="scientific">Ancylobacter novellus</name>
    <name type="common">Thiobacillus novellus</name>
    <dbReference type="NCBI Taxonomy" id="921"/>
    <lineage>
        <taxon>Bacteria</taxon>
        <taxon>Pseudomonadati</taxon>
        <taxon>Pseudomonadota</taxon>
        <taxon>Alphaproteobacteria</taxon>
        <taxon>Hyphomicrobiales</taxon>
        <taxon>Xanthobacteraceae</taxon>
        <taxon>Ancylobacter</taxon>
    </lineage>
</organism>
<gene>
    <name evidence="7" type="ORF">DI565_17565</name>
</gene>
<feature type="domain" description="RDD" evidence="6">
    <location>
        <begin position="31"/>
        <end position="153"/>
    </location>
</feature>
<accession>A0A2W5MDS3</accession>
<evidence type="ECO:0000313" key="8">
    <source>
        <dbReference type="Proteomes" id="UP000249577"/>
    </source>
</evidence>
<dbReference type="AlphaFoldDB" id="A0A2W5MDS3"/>